<dbReference type="PRINTS" id="PR00455">
    <property type="entry name" value="HTHTETR"/>
</dbReference>
<dbReference type="PROSITE" id="PS50977">
    <property type="entry name" value="HTH_TETR_2"/>
    <property type="match status" value="1"/>
</dbReference>
<dbReference type="InterPro" id="IPR001647">
    <property type="entry name" value="HTH_TetR"/>
</dbReference>
<keyword evidence="2" id="KW-0805">Transcription regulation</keyword>
<comment type="caution">
    <text evidence="7">The sequence shown here is derived from an EMBL/GenBank/DDBJ whole genome shotgun (WGS) entry which is preliminary data.</text>
</comment>
<dbReference type="Pfam" id="PF13977">
    <property type="entry name" value="TetR_C_6"/>
    <property type="match status" value="1"/>
</dbReference>
<keyword evidence="8" id="KW-1185">Reference proteome</keyword>
<dbReference type="SUPFAM" id="SSF48498">
    <property type="entry name" value="Tetracyclin repressor-like, C-terminal domain"/>
    <property type="match status" value="1"/>
</dbReference>
<evidence type="ECO:0000313" key="7">
    <source>
        <dbReference type="EMBL" id="NKY59051.1"/>
    </source>
</evidence>
<organism evidence="7 8">
    <name type="scientific">Nocardia flavorosea</name>
    <dbReference type="NCBI Taxonomy" id="53429"/>
    <lineage>
        <taxon>Bacteria</taxon>
        <taxon>Bacillati</taxon>
        <taxon>Actinomycetota</taxon>
        <taxon>Actinomycetes</taxon>
        <taxon>Mycobacteriales</taxon>
        <taxon>Nocardiaceae</taxon>
        <taxon>Nocardia</taxon>
    </lineage>
</organism>
<feature type="domain" description="HTH tetR-type" evidence="6">
    <location>
        <begin position="11"/>
        <end position="71"/>
    </location>
</feature>
<evidence type="ECO:0000256" key="5">
    <source>
        <dbReference type="PROSITE-ProRule" id="PRU00335"/>
    </source>
</evidence>
<evidence type="ECO:0000256" key="3">
    <source>
        <dbReference type="ARBA" id="ARBA00023125"/>
    </source>
</evidence>
<name>A0A846YMU1_9NOCA</name>
<accession>A0A846YMU1</accession>
<dbReference type="GO" id="GO:0003677">
    <property type="term" value="F:DNA binding"/>
    <property type="evidence" value="ECO:0007669"/>
    <property type="project" value="UniProtKB-UniRule"/>
</dbReference>
<evidence type="ECO:0000256" key="2">
    <source>
        <dbReference type="ARBA" id="ARBA00023015"/>
    </source>
</evidence>
<dbReference type="PANTHER" id="PTHR47506:SF6">
    <property type="entry name" value="HTH-TYPE TRANSCRIPTIONAL REPRESSOR NEMR"/>
    <property type="match status" value="1"/>
</dbReference>
<dbReference type="InterPro" id="IPR009057">
    <property type="entry name" value="Homeodomain-like_sf"/>
</dbReference>
<dbReference type="Pfam" id="PF00440">
    <property type="entry name" value="TetR_N"/>
    <property type="match status" value="1"/>
</dbReference>
<evidence type="ECO:0000256" key="4">
    <source>
        <dbReference type="ARBA" id="ARBA00023163"/>
    </source>
</evidence>
<dbReference type="Gene3D" id="1.10.357.10">
    <property type="entry name" value="Tetracycline Repressor, domain 2"/>
    <property type="match status" value="1"/>
</dbReference>
<gene>
    <name evidence="7" type="ORF">HGA15_23435</name>
</gene>
<keyword evidence="4" id="KW-0804">Transcription</keyword>
<dbReference type="InterPro" id="IPR036271">
    <property type="entry name" value="Tet_transcr_reg_TetR-rel_C_sf"/>
</dbReference>
<dbReference type="SUPFAM" id="SSF46689">
    <property type="entry name" value="Homeodomain-like"/>
    <property type="match status" value="1"/>
</dbReference>
<dbReference type="InterPro" id="IPR039538">
    <property type="entry name" value="BetI_C"/>
</dbReference>
<dbReference type="Proteomes" id="UP000570678">
    <property type="component" value="Unassembled WGS sequence"/>
</dbReference>
<dbReference type="PANTHER" id="PTHR47506">
    <property type="entry name" value="TRANSCRIPTIONAL REGULATORY PROTEIN"/>
    <property type="match status" value="1"/>
</dbReference>
<dbReference type="EMBL" id="JAAXOT010000013">
    <property type="protein sequence ID" value="NKY59051.1"/>
    <property type="molecule type" value="Genomic_DNA"/>
</dbReference>
<evidence type="ECO:0000259" key="6">
    <source>
        <dbReference type="PROSITE" id="PS50977"/>
    </source>
</evidence>
<reference evidence="7 8" key="1">
    <citation type="submission" date="2020-04" db="EMBL/GenBank/DDBJ databases">
        <title>MicrobeNet Type strains.</title>
        <authorList>
            <person name="Nicholson A.C."/>
        </authorList>
    </citation>
    <scope>NUCLEOTIDE SEQUENCE [LARGE SCALE GENOMIC DNA]</scope>
    <source>
        <strain evidence="7 8">JCM 3332</strain>
    </source>
</reference>
<protein>
    <submittedName>
        <fullName evidence="7">TetR/AcrR family transcriptional regulator</fullName>
    </submittedName>
</protein>
<keyword evidence="3 5" id="KW-0238">DNA-binding</keyword>
<dbReference type="AlphaFoldDB" id="A0A846YMU1"/>
<sequence>MARRGSYSKGVAKREEILEAALAIVARVGYGRTTVRELADAVGLSQTGLLHYFGSKEDLFTAILARRDATDRLAFAPPADPTPDIPGSLMQVLRHNADVPGLVELYTRFAGEAARPEHRAHTYFRDRYHDIRRLAAEGVAELQRDGRLPAHLDPQRFAVLTVALMDGLQMQWLYDPEIDMADHVAYLWELLSAPAPPSTG</sequence>
<feature type="DNA-binding region" description="H-T-H motif" evidence="5">
    <location>
        <begin position="34"/>
        <end position="53"/>
    </location>
</feature>
<evidence type="ECO:0000313" key="8">
    <source>
        <dbReference type="Proteomes" id="UP000570678"/>
    </source>
</evidence>
<dbReference type="RefSeq" id="WP_062975012.1">
    <property type="nucleotide sequence ID" value="NZ_JAAXOT010000013.1"/>
</dbReference>
<proteinExistence type="predicted"/>
<evidence type="ECO:0000256" key="1">
    <source>
        <dbReference type="ARBA" id="ARBA00022491"/>
    </source>
</evidence>
<keyword evidence="1" id="KW-0678">Repressor</keyword>